<dbReference type="InterPro" id="IPR036866">
    <property type="entry name" value="RibonucZ/Hydroxyglut_hydro"/>
</dbReference>
<keyword evidence="3" id="KW-0479">Metal-binding</keyword>
<dbReference type="AlphaFoldDB" id="A0A917SEB1"/>
<dbReference type="InterPro" id="IPR051013">
    <property type="entry name" value="MBL_superfamily_lactonases"/>
</dbReference>
<comment type="cofactor">
    <cofactor evidence="1">
        <name>Zn(2+)</name>
        <dbReference type="ChEBI" id="CHEBI:29105"/>
    </cofactor>
</comment>
<reference evidence="7" key="1">
    <citation type="journal article" date="2014" name="Int. J. Syst. Evol. Microbiol.">
        <title>Complete genome sequence of Corynebacterium casei LMG S-19264T (=DSM 44701T), isolated from a smear-ripened cheese.</title>
        <authorList>
            <consortium name="US DOE Joint Genome Institute (JGI-PGF)"/>
            <person name="Walter F."/>
            <person name="Albersmeier A."/>
            <person name="Kalinowski J."/>
            <person name="Ruckert C."/>
        </authorList>
    </citation>
    <scope>NUCLEOTIDE SEQUENCE</scope>
    <source>
        <strain evidence="7">CGMCC 4.7306</strain>
    </source>
</reference>
<dbReference type="Proteomes" id="UP000613840">
    <property type="component" value="Unassembled WGS sequence"/>
</dbReference>
<dbReference type="Pfam" id="PF00753">
    <property type="entry name" value="Lactamase_B"/>
    <property type="match status" value="1"/>
</dbReference>
<dbReference type="PANTHER" id="PTHR42978:SF2">
    <property type="entry name" value="102 KBASES UNSTABLE REGION: FROM 1 TO 119443"/>
    <property type="match status" value="1"/>
</dbReference>
<dbReference type="PANTHER" id="PTHR42978">
    <property type="entry name" value="QUORUM-QUENCHING LACTONASE YTNP-RELATED-RELATED"/>
    <property type="match status" value="1"/>
</dbReference>
<gene>
    <name evidence="7" type="ORF">GCM10011575_33660</name>
</gene>
<feature type="domain" description="Metallo-beta-lactamase" evidence="6">
    <location>
        <begin position="36"/>
        <end position="210"/>
    </location>
</feature>
<accession>A0A917SEB1</accession>
<dbReference type="EMBL" id="BMMZ01000009">
    <property type="protein sequence ID" value="GGL72652.1"/>
    <property type="molecule type" value="Genomic_DNA"/>
</dbReference>
<keyword evidence="5" id="KW-0862">Zinc</keyword>
<dbReference type="SMART" id="SM00849">
    <property type="entry name" value="Lactamase_B"/>
    <property type="match status" value="1"/>
</dbReference>
<evidence type="ECO:0000313" key="8">
    <source>
        <dbReference type="Proteomes" id="UP000613840"/>
    </source>
</evidence>
<comment type="similarity">
    <text evidence="2">Belongs to the metallo-beta-lactamase superfamily.</text>
</comment>
<dbReference type="GO" id="GO:0046872">
    <property type="term" value="F:metal ion binding"/>
    <property type="evidence" value="ECO:0007669"/>
    <property type="project" value="UniProtKB-KW"/>
</dbReference>
<evidence type="ECO:0000313" key="7">
    <source>
        <dbReference type="EMBL" id="GGL72652.1"/>
    </source>
</evidence>
<dbReference type="Gene3D" id="3.60.15.10">
    <property type="entry name" value="Ribonuclease Z/Hydroxyacylglutathione hydrolase-like"/>
    <property type="match status" value="1"/>
</dbReference>
<keyword evidence="8" id="KW-1185">Reference proteome</keyword>
<sequence length="220" mass="23623">MSPGSAGLRWDVLNIGNLSRNRFWGEPDDHAVRRAWCTSTLVRTRDLTLVVDPGLPAEAMTQVLDQRAGLRPDDVDAVFVTHRHGDHRVGLDAFAGATWWMAGAELESWAEDAAQSASDPPDALLRARLQPAPDVLVSGVRVIATPGHTAGHSSVRLEADEGTVIIAGDAVMTRDFLIGREVFFNTVDREAARRCLDEIAATAVVVVPGHDNAFTVTAGA</sequence>
<dbReference type="SUPFAM" id="SSF56281">
    <property type="entry name" value="Metallo-hydrolase/oxidoreductase"/>
    <property type="match status" value="1"/>
</dbReference>
<protein>
    <recommendedName>
        <fullName evidence="6">Metallo-beta-lactamase domain-containing protein</fullName>
    </recommendedName>
</protein>
<organism evidence="7 8">
    <name type="scientific">Microlunatus endophyticus</name>
    <dbReference type="NCBI Taxonomy" id="1716077"/>
    <lineage>
        <taxon>Bacteria</taxon>
        <taxon>Bacillati</taxon>
        <taxon>Actinomycetota</taxon>
        <taxon>Actinomycetes</taxon>
        <taxon>Propionibacteriales</taxon>
        <taxon>Propionibacteriaceae</taxon>
        <taxon>Microlunatus</taxon>
    </lineage>
</organism>
<evidence type="ECO:0000256" key="4">
    <source>
        <dbReference type="ARBA" id="ARBA00022801"/>
    </source>
</evidence>
<evidence type="ECO:0000259" key="6">
    <source>
        <dbReference type="SMART" id="SM00849"/>
    </source>
</evidence>
<dbReference type="GO" id="GO:0016787">
    <property type="term" value="F:hydrolase activity"/>
    <property type="evidence" value="ECO:0007669"/>
    <property type="project" value="UniProtKB-KW"/>
</dbReference>
<proteinExistence type="inferred from homology"/>
<dbReference type="InterPro" id="IPR001279">
    <property type="entry name" value="Metallo-B-lactamas"/>
</dbReference>
<name>A0A917SEB1_9ACTN</name>
<dbReference type="RefSeq" id="WP_188896543.1">
    <property type="nucleotide sequence ID" value="NZ_BMMZ01000009.1"/>
</dbReference>
<evidence type="ECO:0000256" key="1">
    <source>
        <dbReference type="ARBA" id="ARBA00001947"/>
    </source>
</evidence>
<reference evidence="7" key="2">
    <citation type="submission" date="2020-09" db="EMBL/GenBank/DDBJ databases">
        <authorList>
            <person name="Sun Q."/>
            <person name="Zhou Y."/>
        </authorList>
    </citation>
    <scope>NUCLEOTIDE SEQUENCE</scope>
    <source>
        <strain evidence="7">CGMCC 4.7306</strain>
    </source>
</reference>
<evidence type="ECO:0000256" key="2">
    <source>
        <dbReference type="ARBA" id="ARBA00007749"/>
    </source>
</evidence>
<evidence type="ECO:0000256" key="3">
    <source>
        <dbReference type="ARBA" id="ARBA00022723"/>
    </source>
</evidence>
<keyword evidence="4" id="KW-0378">Hydrolase</keyword>
<evidence type="ECO:0000256" key="5">
    <source>
        <dbReference type="ARBA" id="ARBA00022833"/>
    </source>
</evidence>
<comment type="caution">
    <text evidence="7">The sequence shown here is derived from an EMBL/GenBank/DDBJ whole genome shotgun (WGS) entry which is preliminary data.</text>
</comment>